<feature type="region of interest" description="Disordered" evidence="7">
    <location>
        <begin position="1"/>
        <end position="28"/>
    </location>
</feature>
<evidence type="ECO:0000256" key="2">
    <source>
        <dbReference type="ARBA" id="ARBA00022679"/>
    </source>
</evidence>
<dbReference type="AlphaFoldDB" id="A0A8I2ZL25"/>
<name>A0A8I2ZL25_VERLO</name>
<protein>
    <submittedName>
        <fullName evidence="9">Serine/threonine-protein kinase plo1 like</fullName>
    </submittedName>
</protein>
<dbReference type="PANTHER" id="PTHR24345">
    <property type="entry name" value="SERINE/THREONINE-PROTEIN KINASE PLK"/>
    <property type="match status" value="1"/>
</dbReference>
<dbReference type="CDD" id="cd13118">
    <property type="entry name" value="POLO_box_1"/>
    <property type="match status" value="1"/>
</dbReference>
<sequence length="980" mass="110233">MPRWGQVGEEGAANGGSHSNDEPDREINSSNIVPHALNYPRVVNLECICILYTCPAQREDSYRIPSQDDINRRLVLTRDENSADANAGRQMMKTTELKANPVPNPVAKLKAAQGKDHPPPPPDTVVEPPSSDRPDGAVYQVGKLLGKGGFAICHQGYLMPEKKKYALKIVKSQMPSKMQTKFQTELQIHSKMKHRNIVQFLRAFSFNDCTFLVLELCPYGSLMEMVKKRKGLTEPEVRFYSIQIAGAIKYMHSKGIIHRDLKMGNIFLDRNMNTKVGDFGLAALLVTGKDMHTIRRTTLCGTPNYIAPEILEKGKKGHDHMVDIWSLEYRFAMLTSKPPFQSTSTDEIYRRARERDYEWPTMETAGKLISSEAKDIVATMLEDADRRPEPDSIVQHPFFSCGYLPVEAEMTSKLLTLPPDAPHFYGSRMSTVLQASTMRHLKDMCRECDVGPYARQQAIHTQTWKEMAAEEKSGLTPMIPLAAHIVYRPFDEWLKEQKSYKAGLLSHSMARAESKADAQLPLSQTAPTGLLRAPPQSFAAQQRAQGRPTTTTAAIRAKAQAETLSDTAPSLRPRTSDASKENNYSTLFSASEQPTPVLGTQPDAILERLQRLQTELERALNARTMAIISAKEKAPPRPKVVTRWVDYTNKFGLGYILDDGGIGCILRDIPTTENGKTSMLPPACMLIRNAEEHSKRDQDLSYTDRHQPVPPREDVHFYENNGEAGLKWYGVPARQFRVPVDERGVAGKMPPGRDVYEHRKRERVILWKKFANYMIAYGRDEFGPGHDNTADLFGSQDPSSTQPTDLHTKLVINAAGTWCHFWHLPQDAAESLAKTGTLDPKSLDERSTLSYPLQTLLNFQTKPSARTTTTTRRRPEIPADLQGIPAANDFRRKIHFIKDVVKEWVSHGGLGNSSMDRENRLMWAGHRETVNVKIPTKMTWVTIGARWGDDRLSAYVDPRNPTVLGEEIDEPKRFARSHSS</sequence>
<dbReference type="EMBL" id="JAEMWZ010000188">
    <property type="protein sequence ID" value="KAG7132271.1"/>
    <property type="molecule type" value="Genomic_DNA"/>
</dbReference>
<reference evidence="9" key="1">
    <citation type="journal article" date="2021" name="Mol. Plant Pathol.">
        <title>A 20-kb lineage-specific genomic region tames virulence in pathogenic amphidiploid Verticillium longisporum.</title>
        <authorList>
            <person name="Harting R."/>
            <person name="Starke J."/>
            <person name="Kusch H."/>
            <person name="Poggeler S."/>
            <person name="Maurus I."/>
            <person name="Schluter R."/>
            <person name="Landesfeind M."/>
            <person name="Bulla I."/>
            <person name="Nowrousian M."/>
            <person name="de Jonge R."/>
            <person name="Stahlhut G."/>
            <person name="Hoff K.J."/>
            <person name="Asshauer K.P."/>
            <person name="Thurmer A."/>
            <person name="Stanke M."/>
            <person name="Daniel R."/>
            <person name="Morgenstern B."/>
            <person name="Thomma B.P.H.J."/>
            <person name="Kronstad J.W."/>
            <person name="Braus-Stromeyer S.A."/>
            <person name="Braus G.H."/>
        </authorList>
    </citation>
    <scope>NUCLEOTIDE SEQUENCE</scope>
    <source>
        <strain evidence="9">Vl32</strain>
    </source>
</reference>
<dbReference type="Pfam" id="PF00069">
    <property type="entry name" value="Pkinase"/>
    <property type="match status" value="1"/>
</dbReference>
<accession>A0A8I2ZL25</accession>
<evidence type="ECO:0000259" key="8">
    <source>
        <dbReference type="PROSITE" id="PS50011"/>
    </source>
</evidence>
<evidence type="ECO:0000256" key="4">
    <source>
        <dbReference type="ARBA" id="ARBA00022777"/>
    </source>
</evidence>
<keyword evidence="4 9" id="KW-0418">Kinase</keyword>
<evidence type="ECO:0000256" key="5">
    <source>
        <dbReference type="ARBA" id="ARBA00022840"/>
    </source>
</evidence>
<dbReference type="GO" id="GO:0005816">
    <property type="term" value="C:spindle pole body"/>
    <property type="evidence" value="ECO:0007669"/>
    <property type="project" value="TreeGrafter"/>
</dbReference>
<dbReference type="GO" id="GO:0007052">
    <property type="term" value="P:mitotic spindle organization"/>
    <property type="evidence" value="ECO:0007669"/>
    <property type="project" value="TreeGrafter"/>
</dbReference>
<dbReference type="InterPro" id="IPR033701">
    <property type="entry name" value="POLO_box_1"/>
</dbReference>
<keyword evidence="5 6" id="KW-0067">ATP-binding</keyword>
<keyword evidence="2" id="KW-0808">Transferase</keyword>
<dbReference type="GO" id="GO:0000776">
    <property type="term" value="C:kinetochore"/>
    <property type="evidence" value="ECO:0007669"/>
    <property type="project" value="TreeGrafter"/>
</dbReference>
<dbReference type="GO" id="GO:0005634">
    <property type="term" value="C:nucleus"/>
    <property type="evidence" value="ECO:0007669"/>
    <property type="project" value="TreeGrafter"/>
</dbReference>
<evidence type="ECO:0000256" key="7">
    <source>
        <dbReference type="SAM" id="MobiDB-lite"/>
    </source>
</evidence>
<dbReference type="InterPro" id="IPR017441">
    <property type="entry name" value="Protein_kinase_ATP_BS"/>
</dbReference>
<proteinExistence type="predicted"/>
<dbReference type="PANTHER" id="PTHR24345:SF0">
    <property type="entry name" value="CELL CYCLE SERINE_THREONINE-PROTEIN KINASE CDC5_MSD2"/>
    <property type="match status" value="1"/>
</dbReference>
<dbReference type="GO" id="GO:0005737">
    <property type="term" value="C:cytoplasm"/>
    <property type="evidence" value="ECO:0007669"/>
    <property type="project" value="TreeGrafter"/>
</dbReference>
<dbReference type="GO" id="GO:0000922">
    <property type="term" value="C:spindle pole"/>
    <property type="evidence" value="ECO:0007669"/>
    <property type="project" value="TreeGrafter"/>
</dbReference>
<dbReference type="InterPro" id="IPR000719">
    <property type="entry name" value="Prot_kinase_dom"/>
</dbReference>
<feature type="region of interest" description="Disordered" evidence="7">
    <location>
        <begin position="559"/>
        <end position="580"/>
    </location>
</feature>
<comment type="caution">
    <text evidence="9">The sequence shown here is derived from an EMBL/GenBank/DDBJ whole genome shotgun (WGS) entry which is preliminary data.</text>
</comment>
<feature type="binding site" evidence="6">
    <location>
        <position position="168"/>
    </location>
    <ligand>
        <name>ATP</name>
        <dbReference type="ChEBI" id="CHEBI:30616"/>
    </ligand>
</feature>
<dbReference type="Proteomes" id="UP000689129">
    <property type="component" value="Unassembled WGS sequence"/>
</dbReference>
<dbReference type="OrthoDB" id="408964at2759"/>
<dbReference type="PROSITE" id="PS50011">
    <property type="entry name" value="PROTEIN_KINASE_DOM"/>
    <property type="match status" value="1"/>
</dbReference>
<dbReference type="SMART" id="SM00220">
    <property type="entry name" value="S_TKc"/>
    <property type="match status" value="1"/>
</dbReference>
<feature type="domain" description="Protein kinase" evidence="8">
    <location>
        <begin position="139"/>
        <end position="399"/>
    </location>
</feature>
<dbReference type="PROSITE" id="PS00108">
    <property type="entry name" value="PROTEIN_KINASE_ST"/>
    <property type="match status" value="1"/>
</dbReference>
<evidence type="ECO:0000313" key="9">
    <source>
        <dbReference type="EMBL" id="KAG7132271.1"/>
    </source>
</evidence>
<keyword evidence="3 6" id="KW-0547">Nucleotide-binding</keyword>
<organism evidence="9 10">
    <name type="scientific">Verticillium longisporum</name>
    <name type="common">Verticillium dahliae var. longisporum</name>
    <dbReference type="NCBI Taxonomy" id="100787"/>
    <lineage>
        <taxon>Eukaryota</taxon>
        <taxon>Fungi</taxon>
        <taxon>Dikarya</taxon>
        <taxon>Ascomycota</taxon>
        <taxon>Pezizomycotina</taxon>
        <taxon>Sordariomycetes</taxon>
        <taxon>Hypocreomycetidae</taxon>
        <taxon>Glomerellales</taxon>
        <taxon>Plectosphaerellaceae</taxon>
        <taxon>Verticillium</taxon>
    </lineage>
</organism>
<dbReference type="GO" id="GO:0005524">
    <property type="term" value="F:ATP binding"/>
    <property type="evidence" value="ECO:0007669"/>
    <property type="project" value="UniProtKB-UniRule"/>
</dbReference>
<gene>
    <name evidence="9" type="ORF">HYQ45_009292</name>
</gene>
<evidence type="ECO:0000313" key="10">
    <source>
        <dbReference type="Proteomes" id="UP000689129"/>
    </source>
</evidence>
<dbReference type="PROSITE" id="PS00107">
    <property type="entry name" value="PROTEIN_KINASE_ATP"/>
    <property type="match status" value="1"/>
</dbReference>
<evidence type="ECO:0000256" key="3">
    <source>
        <dbReference type="ARBA" id="ARBA00022741"/>
    </source>
</evidence>
<feature type="region of interest" description="Disordered" evidence="7">
    <location>
        <begin position="110"/>
        <end position="134"/>
    </location>
</feature>
<evidence type="ECO:0000256" key="1">
    <source>
        <dbReference type="ARBA" id="ARBA00022527"/>
    </source>
</evidence>
<keyword evidence="1" id="KW-0723">Serine/threonine-protein kinase</keyword>
<dbReference type="FunFam" id="3.30.1120.30:FF:000004">
    <property type="entry name" value="Serine/threonine-protein kinase"/>
    <property type="match status" value="1"/>
</dbReference>
<evidence type="ECO:0000256" key="6">
    <source>
        <dbReference type="PROSITE-ProRule" id="PRU10141"/>
    </source>
</evidence>
<dbReference type="InterPro" id="IPR008271">
    <property type="entry name" value="Ser/Thr_kinase_AS"/>
</dbReference>
<dbReference type="GO" id="GO:0004674">
    <property type="term" value="F:protein serine/threonine kinase activity"/>
    <property type="evidence" value="ECO:0007669"/>
    <property type="project" value="UniProtKB-KW"/>
</dbReference>